<organism evidence="1 2">
    <name type="scientific">Corynebacterium maris DSM 45190</name>
    <dbReference type="NCBI Taxonomy" id="1224163"/>
    <lineage>
        <taxon>Bacteria</taxon>
        <taxon>Bacillati</taxon>
        <taxon>Actinomycetota</taxon>
        <taxon>Actinomycetes</taxon>
        <taxon>Mycobacteriales</taxon>
        <taxon>Corynebacteriaceae</taxon>
        <taxon>Corynebacterium</taxon>
    </lineage>
</organism>
<proteinExistence type="predicted"/>
<dbReference type="PATRIC" id="fig|1224163.3.peg.2345"/>
<protein>
    <submittedName>
        <fullName evidence="1">Uncharacterized protein</fullName>
    </submittedName>
</protein>
<dbReference type="KEGG" id="cmd:B841_11625"/>
<dbReference type="RefSeq" id="WP_020935729.1">
    <property type="nucleotide sequence ID" value="NC_021915.1"/>
</dbReference>
<dbReference type="EMBL" id="CP003924">
    <property type="protein sequence ID" value="AGS35797.1"/>
    <property type="molecule type" value="Genomic_DNA"/>
</dbReference>
<name>S5SXD6_9CORY</name>
<accession>S5SXD6</accession>
<dbReference type="eggNOG" id="ENOG5031QEC">
    <property type="taxonomic scope" value="Bacteria"/>
</dbReference>
<gene>
    <name evidence="1" type="ORF">B841_11625</name>
</gene>
<dbReference type="HOGENOM" id="CLU_2057448_0_0_11"/>
<evidence type="ECO:0000313" key="2">
    <source>
        <dbReference type="Proteomes" id="UP000015388"/>
    </source>
</evidence>
<keyword evidence="2" id="KW-1185">Reference proteome</keyword>
<dbReference type="Proteomes" id="UP000015388">
    <property type="component" value="Chromosome"/>
</dbReference>
<sequence>MTADEAVGLLLAEMERTSSPLSAATALGTLGVNPFHVAENQIRFLLVAVRDSGRFQLSRVGAGGDETIPSSVPVTELLDELHRSPSHHPDPLEMLKPGRTDPLAADRVEAMKHMLIRRA</sequence>
<dbReference type="OrthoDB" id="4603684at2"/>
<evidence type="ECO:0000313" key="1">
    <source>
        <dbReference type="EMBL" id="AGS35797.1"/>
    </source>
</evidence>
<dbReference type="AlphaFoldDB" id="S5SXD6"/>
<dbReference type="STRING" id="1224163.B841_11625"/>
<reference evidence="1 2" key="1">
    <citation type="submission" date="2012-11" db="EMBL/GenBank/DDBJ databases">
        <title>The complete genome sequence of Corynebacterium maris Coryn-1 (=DSM 45190).</title>
        <authorList>
            <person name="Schaffert L."/>
            <person name="Albersmeier A."/>
            <person name="Kalinowski J."/>
            <person name="Ruckert C."/>
        </authorList>
    </citation>
    <scope>NUCLEOTIDE SEQUENCE [LARGE SCALE GENOMIC DNA]</scope>
    <source>
        <strain evidence="2">Coryn-1</strain>
    </source>
</reference>